<dbReference type="PANTHER" id="PTHR39550:SF1">
    <property type="entry name" value="SLL0658 PROTEIN"/>
    <property type="match status" value="1"/>
</dbReference>
<dbReference type="eggNOG" id="COG2405">
    <property type="taxonomic scope" value="Bacteria"/>
</dbReference>
<dbReference type="AlphaFoldDB" id="H8YVV0"/>
<accession>H8YVV0</accession>
<evidence type="ECO:0000313" key="2">
    <source>
        <dbReference type="Proteomes" id="UP000002964"/>
    </source>
</evidence>
<gene>
    <name evidence="1" type="ORF">Thi970DRAFT_00246</name>
</gene>
<keyword evidence="2" id="KW-1185">Reference proteome</keyword>
<name>H8YVV0_9GAMM</name>
<sequence>MNWMLNLAWTERHCVINASPLILLGKLGYLRMLEQMIAGVQVPDAVIAEVSVGKGEANLGETLHWAAQRRLADQPIPTEVAAWDLGQGETHVLNHCLLKNRFAILDDAEARAAAKVFGIPVFGTLGVVLQARLQGLIPAARPVVAQLVASGSYLAPELVERALAKVGE</sequence>
<dbReference type="Proteomes" id="UP000002964">
    <property type="component" value="Unassembled WGS sequence"/>
</dbReference>
<dbReference type="RefSeq" id="WP_009146715.1">
    <property type="nucleotide sequence ID" value="NZ_JH603164.1"/>
</dbReference>
<evidence type="ECO:0000313" key="1">
    <source>
        <dbReference type="EMBL" id="EIC23741.1"/>
    </source>
</evidence>
<dbReference type="STRING" id="631362.Thi970DRAFT_00246"/>
<protein>
    <submittedName>
        <fullName evidence="1">Putative nucleic acid-binding protein</fullName>
    </submittedName>
</protein>
<dbReference type="PANTHER" id="PTHR39550">
    <property type="entry name" value="SLL0658 PROTEIN"/>
    <property type="match status" value="1"/>
</dbReference>
<dbReference type="Pfam" id="PF11848">
    <property type="entry name" value="DUF3368"/>
    <property type="match status" value="1"/>
</dbReference>
<reference evidence="1 2" key="2">
    <citation type="submission" date="2011-11" db="EMBL/GenBank/DDBJ databases">
        <authorList>
            <consortium name="US DOE Joint Genome Institute"/>
            <person name="Lucas S."/>
            <person name="Han J."/>
            <person name="Lapidus A."/>
            <person name="Cheng J.-F."/>
            <person name="Goodwin L."/>
            <person name="Pitluck S."/>
            <person name="Peters L."/>
            <person name="Ovchinnikova G."/>
            <person name="Zhang X."/>
            <person name="Detter J.C."/>
            <person name="Han C."/>
            <person name="Tapia R."/>
            <person name="Land M."/>
            <person name="Hauser L."/>
            <person name="Kyrpides N."/>
            <person name="Ivanova N."/>
            <person name="Pagani I."/>
            <person name="Vogl K."/>
            <person name="Liu Z."/>
            <person name="Overmann J."/>
            <person name="Frigaard N.-U."/>
            <person name="Bryant D."/>
            <person name="Woyke T."/>
        </authorList>
    </citation>
    <scope>NUCLEOTIDE SEQUENCE [LARGE SCALE GENOMIC DNA]</scope>
    <source>
        <strain evidence="1 2">970</strain>
    </source>
</reference>
<reference evidence="2" key="1">
    <citation type="submission" date="2011-06" db="EMBL/GenBank/DDBJ databases">
        <authorList>
            <consortium name="US DOE Joint Genome Institute (JGI-PGF)"/>
            <person name="Lucas S."/>
            <person name="Han J."/>
            <person name="Lapidus A."/>
            <person name="Cheng J.-F."/>
            <person name="Goodwin L."/>
            <person name="Pitluck S."/>
            <person name="Peters L."/>
            <person name="Land M.L."/>
            <person name="Hauser L."/>
            <person name="Vogl K."/>
            <person name="Liu Z."/>
            <person name="Overmann J."/>
            <person name="Frigaard N.-U."/>
            <person name="Bryant D.A."/>
            <person name="Woyke T.J."/>
        </authorList>
    </citation>
    <scope>NUCLEOTIDE SEQUENCE [LARGE SCALE GENOMIC DNA]</scope>
    <source>
        <strain evidence="2">970</strain>
    </source>
</reference>
<dbReference type="HOGENOM" id="CLU_115769_0_0_6"/>
<organism evidence="1 2">
    <name type="scientific">Thiorhodovibrio frisius</name>
    <dbReference type="NCBI Taxonomy" id="631362"/>
    <lineage>
        <taxon>Bacteria</taxon>
        <taxon>Pseudomonadati</taxon>
        <taxon>Pseudomonadota</taxon>
        <taxon>Gammaproteobacteria</taxon>
        <taxon>Chromatiales</taxon>
        <taxon>Chromatiaceae</taxon>
        <taxon>Thiorhodovibrio</taxon>
    </lineage>
</organism>
<dbReference type="EMBL" id="JH603164">
    <property type="protein sequence ID" value="EIC23741.1"/>
    <property type="molecule type" value="Genomic_DNA"/>
</dbReference>
<proteinExistence type="predicted"/>
<dbReference type="InterPro" id="IPR021799">
    <property type="entry name" value="PIN-like_prokaryotic"/>
</dbReference>